<gene>
    <name evidence="2" type="ORF">TM35_000043260</name>
</gene>
<accession>A0A1X0P5A6</accession>
<dbReference type="STRING" id="67003.A0A1X0P5A6"/>
<feature type="compositionally biased region" description="Low complexity" evidence="1">
    <location>
        <begin position="312"/>
        <end position="334"/>
    </location>
</feature>
<feature type="region of interest" description="Disordered" evidence="1">
    <location>
        <begin position="210"/>
        <end position="344"/>
    </location>
</feature>
<dbReference type="GeneID" id="39982300"/>
<dbReference type="Proteomes" id="UP000192257">
    <property type="component" value="Unassembled WGS sequence"/>
</dbReference>
<feature type="compositionally biased region" description="Basic and acidic residues" evidence="1">
    <location>
        <begin position="238"/>
        <end position="253"/>
    </location>
</feature>
<name>A0A1X0P5A6_9TRYP</name>
<sequence length="446" mass="51745">MMRCTLVCRRQMRPYYNLPSKSEHGRKMTGFLTPYRHWMWKQNELWRNVHEAQFEHLRKVYKRQWFESFRVNADEYIYKYNITKAAQLAQWEYEMEEQEKKRVETQQMTEGRQVLKKKHLDLLREFHERQFFFWYERASERLQNMSLIQYIPQSKIQAHIEKELDKYVVGSKKPYPLNFAGQMPLLEDRDGNLMEVPEGLLSNHFAEHPDSTATVHQPHQDSSRSSMEEQLLRTLVSSREEELEGLKDDDSRALSETIDDISREEEEREADVRVARSMEETDTEREISRRAYIDRGKTGSKAIFRRPNLTETGSSTSSTGTATSSSTSSDTGTTPMKRRKKGKLDKVHALQEQQDAMLAKLSAQSLKEGVDPSSIGKRGEVVVNKGRIRDKAAIPTQAVLMQNPELVAGSVPNARVGIQDKVDQVYQRGKYKVKKDGDSNSDGEDL</sequence>
<keyword evidence="3" id="KW-1185">Reference proteome</keyword>
<reference evidence="2 3" key="1">
    <citation type="submission" date="2017-03" db="EMBL/GenBank/DDBJ databases">
        <title>An alternative strategy for trypanosome survival in the mammalian bloodstream revealed through genome and transcriptome analysis of the ubiquitous bovine parasite Trypanosoma (Megatrypanum) theileri.</title>
        <authorList>
            <person name="Kelly S."/>
            <person name="Ivens A."/>
            <person name="Mott A."/>
            <person name="O'Neill E."/>
            <person name="Emms D."/>
            <person name="Macleod O."/>
            <person name="Voorheis P."/>
            <person name="Matthews J."/>
            <person name="Matthews K."/>
            <person name="Carrington M."/>
        </authorList>
    </citation>
    <scope>NUCLEOTIDE SEQUENCE [LARGE SCALE GENOMIC DNA]</scope>
    <source>
        <strain evidence="2">Edinburgh</strain>
    </source>
</reference>
<evidence type="ECO:0000256" key="1">
    <source>
        <dbReference type="SAM" id="MobiDB-lite"/>
    </source>
</evidence>
<protein>
    <submittedName>
        <fullName evidence="2">Uncharacterized protein</fullName>
    </submittedName>
</protein>
<dbReference type="AlphaFoldDB" id="A0A1X0P5A6"/>
<dbReference type="VEuPathDB" id="TriTrypDB:TM35_000043260"/>
<feature type="compositionally biased region" description="Basic and acidic residues" evidence="1">
    <location>
        <begin position="270"/>
        <end position="297"/>
    </location>
</feature>
<dbReference type="OrthoDB" id="243901at2759"/>
<feature type="compositionally biased region" description="Basic and acidic residues" evidence="1">
    <location>
        <begin position="218"/>
        <end position="231"/>
    </location>
</feature>
<evidence type="ECO:0000313" key="3">
    <source>
        <dbReference type="Proteomes" id="UP000192257"/>
    </source>
</evidence>
<dbReference type="EMBL" id="NBCO01000004">
    <property type="protein sequence ID" value="ORC92112.1"/>
    <property type="molecule type" value="Genomic_DNA"/>
</dbReference>
<evidence type="ECO:0000313" key="2">
    <source>
        <dbReference type="EMBL" id="ORC92112.1"/>
    </source>
</evidence>
<proteinExistence type="predicted"/>
<organism evidence="2 3">
    <name type="scientific">Trypanosoma theileri</name>
    <dbReference type="NCBI Taxonomy" id="67003"/>
    <lineage>
        <taxon>Eukaryota</taxon>
        <taxon>Discoba</taxon>
        <taxon>Euglenozoa</taxon>
        <taxon>Kinetoplastea</taxon>
        <taxon>Metakinetoplastina</taxon>
        <taxon>Trypanosomatida</taxon>
        <taxon>Trypanosomatidae</taxon>
        <taxon>Trypanosoma</taxon>
    </lineage>
</organism>
<feature type="compositionally biased region" description="Acidic residues" evidence="1">
    <location>
        <begin position="257"/>
        <end position="269"/>
    </location>
</feature>
<comment type="caution">
    <text evidence="2">The sequence shown here is derived from an EMBL/GenBank/DDBJ whole genome shotgun (WGS) entry which is preliminary data.</text>
</comment>
<dbReference type="RefSeq" id="XP_028886178.1">
    <property type="nucleotide sequence ID" value="XM_029022520.1"/>
</dbReference>